<gene>
    <name evidence="1" type="ordered locus">Coch_1070</name>
</gene>
<evidence type="ECO:0000313" key="1">
    <source>
        <dbReference type="EMBL" id="ACU92625.1"/>
    </source>
</evidence>
<dbReference type="KEGG" id="coc:Coch_1070"/>
<dbReference type="PROSITE" id="PS51257">
    <property type="entry name" value="PROKAR_LIPOPROTEIN"/>
    <property type="match status" value="1"/>
</dbReference>
<keyword evidence="2" id="KW-1185">Reference proteome</keyword>
<organism evidence="1 2">
    <name type="scientific">Capnocytophaga ochracea (strain ATCC 27872 / DSM 7271 / CCUG 9716 / JCM 12966 / NCTC 12371 / SS31 / VPI 2845)</name>
    <name type="common">Bacteroides ochraceus</name>
    <dbReference type="NCBI Taxonomy" id="521097"/>
    <lineage>
        <taxon>Bacteria</taxon>
        <taxon>Pseudomonadati</taxon>
        <taxon>Bacteroidota</taxon>
        <taxon>Flavobacteriia</taxon>
        <taxon>Flavobacteriales</taxon>
        <taxon>Flavobacteriaceae</taxon>
        <taxon>Capnocytophaga</taxon>
    </lineage>
</organism>
<dbReference type="STRING" id="521097.Coch_1070"/>
<dbReference type="Proteomes" id="UP000006650">
    <property type="component" value="Chromosome"/>
</dbReference>
<dbReference type="EMBL" id="CP001632">
    <property type="protein sequence ID" value="ACU92625.1"/>
    <property type="molecule type" value="Genomic_DNA"/>
</dbReference>
<proteinExistence type="predicted"/>
<dbReference type="RefSeq" id="WP_015782271.1">
    <property type="nucleotide sequence ID" value="NC_013162.1"/>
</dbReference>
<dbReference type="HOGENOM" id="CLU_1329940_0_0_10"/>
<dbReference type="AlphaFoldDB" id="C7M470"/>
<reference evidence="1 2" key="1">
    <citation type="journal article" date="2009" name="Stand. Genomic Sci.">
        <title>Complete genome sequence of Capnocytophaga ochracea type strain (VPI 2845).</title>
        <authorList>
            <person name="Mavrommatis K."/>
            <person name="Gronow S."/>
            <person name="Saunders E."/>
            <person name="Land M."/>
            <person name="Lapidus A."/>
            <person name="Copeland A."/>
            <person name="Glavina Del Rio T."/>
            <person name="Nolan M."/>
            <person name="Lucas S."/>
            <person name="Chen F."/>
            <person name="Tice H."/>
            <person name="Cheng J.F."/>
            <person name="Bruce D."/>
            <person name="Goodwin L."/>
            <person name="Pitluck S."/>
            <person name="Pati A."/>
            <person name="Ivanova N."/>
            <person name="Chen A."/>
            <person name="Palaniappan K."/>
            <person name="Chain P."/>
            <person name="Hauser L."/>
            <person name="Chang Y.J."/>
            <person name="Jeffries C.D."/>
            <person name="Brettin T."/>
            <person name="Detter J.C."/>
            <person name="Han C."/>
            <person name="Bristow J."/>
            <person name="Goker M."/>
            <person name="Rohde M."/>
            <person name="Eisen J.A."/>
            <person name="Markowitz V."/>
            <person name="Kyrpides N.C."/>
            <person name="Klenk H.P."/>
            <person name="Hugenholtz P."/>
        </authorList>
    </citation>
    <scope>NUCLEOTIDE SEQUENCE [LARGE SCALE GENOMIC DNA]</scope>
    <source>
        <strain evidence="2">ATCC 27872 / DSM 7271 / JCM 12966 / VPI 2845</strain>
    </source>
</reference>
<evidence type="ECO:0008006" key="3">
    <source>
        <dbReference type="Google" id="ProtNLM"/>
    </source>
</evidence>
<dbReference type="GeneID" id="29674749"/>
<sequence length="206" mass="23508">MYRKIVTLVIVSLLFSCAKENNETENQLNQNGSDAKMKVVNAQTYEKYQEALNFQNLNDFAGVIHNEILDELNTKENKTQLVGLSEDEIITKIIDEVSIKLNQKYANKGIDLGKTPSVAQMKFIMSDAENLYLNVIEQSTALRSLETQKVSKEFFSTMANLSKEKELDYNRIKTEIESFERGIMENSKLSKEEKVVAVFGKSLLLY</sequence>
<accession>C7M470</accession>
<evidence type="ECO:0000313" key="2">
    <source>
        <dbReference type="Proteomes" id="UP000006650"/>
    </source>
</evidence>
<name>C7M470_CAPOD</name>
<protein>
    <recommendedName>
        <fullName evidence="3">Lipoprotein</fullName>
    </recommendedName>
</protein>